<keyword evidence="3" id="KW-0472">Membrane</keyword>
<sequence>MGLRQLPLVLLLISNIYSGLSEERPKVKVSIKPDQHVFSGETVTLRCDIDGEGVTSWKYSWYKDGSDSVFSELQEHTFSSVTESDAGKYSCYGAERRGSRTSNISDEVTLTVSDKPRPVLSVSPQKWLTEGDPVTLICEVNGSSTDWTFSWFTLNVSSDYRNRYQLLSDSSRGAGGNYTVSSAALNHTGVYVCSAERGKLAYFTWYSNEQPLWVTGVSPPVSLIISPNRTQHFTSVSLSLSCEDQSNSDRWRVRRYTDNERLEDCSSSHWGSQTGSTCTINSTITLDTGVYWCQSESGENSHPVNITVHPDVILESPVHPVTEGDSLTLRCLFQNSTLPILRADFYKDGSLIQSQTPEMIISTVSKSHEGFYYCKHPERGESPKSWISVRDIPKPTLTVEPQSSLFTGDSVTLRCEVDQSWDGWEIIRSRNSNTEAIEAANKTINSVTVSDGGEYRCRAHRRGLYTNYSETVTVTIYERPKAKVSIKPDQHVFRGDTVTLRCDIDGEGVSSWKYSWYKDGSDSVFSELQEHTFSSVTESDAGKYSCYGAERGGSRTSHISDEVTLTVSDRPRPVLSVSPQKWLTEGDPVTLICEVKDSSTGWTFSWFTLPVSSDYRSFNYQLLSDSSRGAGGNYTVSSAALNHTGVYVCRAEREKPVYFTWYSNEQPLWVTEIKTTVEAGVSSNSGDSPPVSLIISPNRTQHFTSVSLSLSCEDQRNSDRWRVRRYTERWGLEDCSSSHWGSQTGSTCTISSTVPSDTGVYWCQSESGEISHPVNITVHPDVILESPVHPVTEGDSLTLRCFYKHSTPPILRADFYKDGSLIQNQTTEMIISTVSKSHEGFYYCKHPERGESPKSWISVRGVSNEFSHSESQISVLHTLSSVLTVCPYLIVTVVLIFKCCRMRANGC</sequence>
<dbReference type="InterPro" id="IPR050488">
    <property type="entry name" value="Ig_Fc_receptor"/>
</dbReference>
<dbReference type="KEGG" id="caua:113067637"/>
<keyword evidence="2" id="KW-1015">Disulfide bond</keyword>
<dbReference type="InterPro" id="IPR007110">
    <property type="entry name" value="Ig-like_dom"/>
</dbReference>
<name>A0A6P6MH83_CARAU</name>
<feature type="domain" description="Ig-like" evidence="5">
    <location>
        <begin position="689"/>
        <end position="777"/>
    </location>
</feature>
<feature type="signal peptide" evidence="4">
    <location>
        <begin position="1"/>
        <end position="21"/>
    </location>
</feature>
<feature type="domain" description="Ig-like" evidence="5">
    <location>
        <begin position="219"/>
        <end position="307"/>
    </location>
</feature>
<feature type="domain" description="Ig-like" evidence="5">
    <location>
        <begin position="25"/>
        <end position="111"/>
    </location>
</feature>
<feature type="domain" description="Ig-like" evidence="5">
    <location>
        <begin position="393"/>
        <end position="475"/>
    </location>
</feature>
<proteinExistence type="predicted"/>
<evidence type="ECO:0000313" key="6">
    <source>
        <dbReference type="Proteomes" id="UP000515129"/>
    </source>
</evidence>
<dbReference type="SMART" id="SM00409">
    <property type="entry name" value="IG"/>
    <property type="match status" value="9"/>
</dbReference>
<dbReference type="GO" id="GO:0004888">
    <property type="term" value="F:transmembrane signaling receptor activity"/>
    <property type="evidence" value="ECO:0007669"/>
    <property type="project" value="TreeGrafter"/>
</dbReference>
<feature type="domain" description="Ig-like" evidence="5">
    <location>
        <begin position="310"/>
        <end position="374"/>
    </location>
</feature>
<feature type="chain" id="PRO_5027804403" evidence="4">
    <location>
        <begin position="22"/>
        <end position="907"/>
    </location>
</feature>
<dbReference type="Gene3D" id="2.60.40.10">
    <property type="entry name" value="Immunoglobulins"/>
    <property type="match status" value="9"/>
</dbReference>
<dbReference type="PANTHER" id="PTHR11481">
    <property type="entry name" value="IMMUNOGLOBULIN FC RECEPTOR"/>
    <property type="match status" value="1"/>
</dbReference>
<keyword evidence="3" id="KW-0812">Transmembrane</keyword>
<protein>
    <submittedName>
        <fullName evidence="7">Fc receptor-like protein 5</fullName>
    </submittedName>
</protein>
<dbReference type="GO" id="GO:0009897">
    <property type="term" value="C:external side of plasma membrane"/>
    <property type="evidence" value="ECO:0007669"/>
    <property type="project" value="TreeGrafter"/>
</dbReference>
<evidence type="ECO:0000313" key="7">
    <source>
        <dbReference type="RefSeq" id="XP_026095793.1"/>
    </source>
</evidence>
<dbReference type="AlphaFoldDB" id="A0A6P6MH83"/>
<dbReference type="InterPro" id="IPR003598">
    <property type="entry name" value="Ig_sub2"/>
</dbReference>
<dbReference type="InterPro" id="IPR036179">
    <property type="entry name" value="Ig-like_dom_sf"/>
</dbReference>
<dbReference type="Pfam" id="PF13927">
    <property type="entry name" value="Ig_3"/>
    <property type="match status" value="2"/>
</dbReference>
<feature type="domain" description="Ig-like" evidence="5">
    <location>
        <begin position="480"/>
        <end position="566"/>
    </location>
</feature>
<dbReference type="RefSeq" id="XP_026095793.1">
    <property type="nucleotide sequence ID" value="XM_026240008.1"/>
</dbReference>
<dbReference type="PROSITE" id="PS50835">
    <property type="entry name" value="IG_LIKE"/>
    <property type="match status" value="9"/>
</dbReference>
<evidence type="ECO:0000256" key="1">
    <source>
        <dbReference type="ARBA" id="ARBA00022729"/>
    </source>
</evidence>
<evidence type="ECO:0000256" key="2">
    <source>
        <dbReference type="ARBA" id="ARBA00023157"/>
    </source>
</evidence>
<dbReference type="FunFam" id="2.60.40.10:FF:001607">
    <property type="entry name" value="Leukocyte immune-type receptor TS32.15 L2.5a"/>
    <property type="match status" value="2"/>
</dbReference>
<organism evidence="6 7">
    <name type="scientific">Carassius auratus</name>
    <name type="common">Goldfish</name>
    <dbReference type="NCBI Taxonomy" id="7957"/>
    <lineage>
        <taxon>Eukaryota</taxon>
        <taxon>Metazoa</taxon>
        <taxon>Chordata</taxon>
        <taxon>Craniata</taxon>
        <taxon>Vertebrata</taxon>
        <taxon>Euteleostomi</taxon>
        <taxon>Actinopterygii</taxon>
        <taxon>Neopterygii</taxon>
        <taxon>Teleostei</taxon>
        <taxon>Ostariophysi</taxon>
        <taxon>Cypriniformes</taxon>
        <taxon>Cyprinidae</taxon>
        <taxon>Cyprininae</taxon>
        <taxon>Carassius</taxon>
    </lineage>
</organism>
<feature type="domain" description="Ig-like" evidence="5">
    <location>
        <begin position="116"/>
        <end position="196"/>
    </location>
</feature>
<feature type="domain" description="Ig-like" evidence="5">
    <location>
        <begin position="571"/>
        <end position="660"/>
    </location>
</feature>
<evidence type="ECO:0000259" key="5">
    <source>
        <dbReference type="PROSITE" id="PS50835"/>
    </source>
</evidence>
<dbReference type="PANTHER" id="PTHR11481:SF112">
    <property type="entry name" value="FC RECEPTOR-LIKE PROTEIN 4-RELATED"/>
    <property type="match status" value="1"/>
</dbReference>
<keyword evidence="3" id="KW-1133">Transmembrane helix</keyword>
<evidence type="ECO:0000256" key="4">
    <source>
        <dbReference type="SAM" id="SignalP"/>
    </source>
</evidence>
<dbReference type="GO" id="GO:0006955">
    <property type="term" value="P:immune response"/>
    <property type="evidence" value="ECO:0007669"/>
    <property type="project" value="TreeGrafter"/>
</dbReference>
<dbReference type="SUPFAM" id="SSF48726">
    <property type="entry name" value="Immunoglobulin"/>
    <property type="match status" value="9"/>
</dbReference>
<keyword evidence="1 4" id="KW-0732">Signal</keyword>
<accession>A0A6P6MH83</accession>
<feature type="transmembrane region" description="Helical" evidence="3">
    <location>
        <begin position="875"/>
        <end position="897"/>
    </location>
</feature>
<dbReference type="InterPro" id="IPR003599">
    <property type="entry name" value="Ig_sub"/>
</dbReference>
<feature type="domain" description="Ig-like" evidence="5">
    <location>
        <begin position="780"/>
        <end position="844"/>
    </location>
</feature>
<dbReference type="OrthoDB" id="6151406at2759"/>
<evidence type="ECO:0000256" key="3">
    <source>
        <dbReference type="SAM" id="Phobius"/>
    </source>
</evidence>
<dbReference type="Proteomes" id="UP000515129">
    <property type="component" value="Linkage group LG28B"/>
</dbReference>
<dbReference type="GO" id="GO:0007166">
    <property type="term" value="P:cell surface receptor signaling pathway"/>
    <property type="evidence" value="ECO:0007669"/>
    <property type="project" value="TreeGrafter"/>
</dbReference>
<gene>
    <name evidence="7" type="primary">LOC113067637</name>
</gene>
<dbReference type="InterPro" id="IPR013783">
    <property type="entry name" value="Ig-like_fold"/>
</dbReference>
<keyword evidence="6" id="KW-1185">Reference proteome</keyword>
<dbReference type="GeneID" id="113067637"/>
<dbReference type="Pfam" id="PF13895">
    <property type="entry name" value="Ig_2"/>
    <property type="match status" value="5"/>
</dbReference>
<dbReference type="SMART" id="SM00408">
    <property type="entry name" value="IGc2"/>
    <property type="match status" value="7"/>
</dbReference>
<reference evidence="7" key="1">
    <citation type="submission" date="2025-08" db="UniProtKB">
        <authorList>
            <consortium name="RefSeq"/>
        </authorList>
    </citation>
    <scope>IDENTIFICATION</scope>
    <source>
        <strain evidence="7">Wakin</strain>
        <tissue evidence="7">Muscle</tissue>
    </source>
</reference>